<dbReference type="PROSITE" id="PS51059">
    <property type="entry name" value="PARP_CATALYTIC"/>
    <property type="match status" value="1"/>
</dbReference>
<dbReference type="Ensembl" id="ENSXETT00000105187">
    <property type="protein sequence ID" value="ENSXETP00000101871"/>
    <property type="gene ID" value="ENSXETG00000008923"/>
</dbReference>
<dbReference type="HOGENOM" id="CLU_014825_2_1_1"/>
<evidence type="ECO:0000256" key="11">
    <source>
        <dbReference type="ARBA" id="ARBA00024347"/>
    </source>
</evidence>
<feature type="domain" description="C3H1-type" evidence="15">
    <location>
        <begin position="176"/>
        <end position="198"/>
    </location>
</feature>
<dbReference type="PANTHER" id="PTHR45740:SF6">
    <property type="entry name" value="PROTEIN MONO-ADP-RIBOSYLTRANSFERASE PARP12"/>
    <property type="match status" value="1"/>
</dbReference>
<dbReference type="InterPro" id="IPR000571">
    <property type="entry name" value="Znf_CCCH"/>
</dbReference>
<dbReference type="eggNOG" id="ENOG502QSC4">
    <property type="taxonomic scope" value="Eukaryota"/>
</dbReference>
<dbReference type="GO" id="GO:0005737">
    <property type="term" value="C:cytoplasm"/>
    <property type="evidence" value="ECO:0007669"/>
    <property type="project" value="UniProtKB-SubCell"/>
</dbReference>
<evidence type="ECO:0000313" key="21">
    <source>
        <dbReference type="RefSeq" id="XP_031754421.1"/>
    </source>
</evidence>
<dbReference type="Xenbase" id="XB-GENE-29080143">
    <property type="gene designation" value="LOC100490338"/>
</dbReference>
<evidence type="ECO:0000256" key="2">
    <source>
        <dbReference type="ARBA" id="ARBA00004496"/>
    </source>
</evidence>
<comment type="similarity">
    <text evidence="11">Belongs to the ARTD/PARP family.</text>
</comment>
<evidence type="ECO:0000259" key="16">
    <source>
        <dbReference type="PROSITE" id="PS50918"/>
    </source>
</evidence>
<evidence type="ECO:0000313" key="20">
    <source>
        <dbReference type="Proteomes" id="UP000008143"/>
    </source>
</evidence>
<keyword evidence="8 13" id="KW-0862">Zinc</keyword>
<dbReference type="GO" id="GO:0003950">
    <property type="term" value="F:NAD+ poly-ADP-ribosyltransferase activity"/>
    <property type="evidence" value="ECO:0000318"/>
    <property type="project" value="GO_Central"/>
</dbReference>
<dbReference type="PROSITE" id="PS50918">
    <property type="entry name" value="WWE"/>
    <property type="match status" value="1"/>
</dbReference>
<protein>
    <submittedName>
        <fullName evidence="19 21">Protein mono-ADP-ribosyltransferase PARP12</fullName>
    </submittedName>
</protein>
<evidence type="ECO:0000256" key="7">
    <source>
        <dbReference type="ARBA" id="ARBA00022771"/>
    </source>
</evidence>
<keyword evidence="4" id="KW-0597">Phosphoprotein</keyword>
<dbReference type="InterPro" id="IPR057602">
    <property type="entry name" value="Zfn-CCCH_PARP12"/>
</dbReference>
<feature type="zinc finger region" description="C3H1-type" evidence="13">
    <location>
        <begin position="259"/>
        <end position="286"/>
    </location>
</feature>
<keyword evidence="3" id="KW-0963">Cytoplasm</keyword>
<evidence type="ECO:0000256" key="13">
    <source>
        <dbReference type="PROSITE-ProRule" id="PRU00723"/>
    </source>
</evidence>
<feature type="zinc finger region" description="C3H1-type" evidence="13">
    <location>
        <begin position="176"/>
        <end position="198"/>
    </location>
</feature>
<evidence type="ECO:0000256" key="12">
    <source>
        <dbReference type="PROSITE-ProRule" id="PRU00433"/>
    </source>
</evidence>
<evidence type="ECO:0000256" key="3">
    <source>
        <dbReference type="ARBA" id="ARBA00022490"/>
    </source>
</evidence>
<dbReference type="SUPFAM" id="SSF117839">
    <property type="entry name" value="WWE domain"/>
    <property type="match status" value="1"/>
</dbReference>
<dbReference type="Gene3D" id="4.10.1000.10">
    <property type="entry name" value="Zinc finger, CCCH-type"/>
    <property type="match status" value="1"/>
</dbReference>
<accession>F6YLF9</accession>
<organism evidence="19">
    <name type="scientific">Xenopus tropicalis</name>
    <name type="common">Western clawed frog</name>
    <name type="synonym">Silurana tropicalis</name>
    <dbReference type="NCBI Taxonomy" id="8364"/>
    <lineage>
        <taxon>Eukaryota</taxon>
        <taxon>Metazoa</taxon>
        <taxon>Chordata</taxon>
        <taxon>Craniata</taxon>
        <taxon>Vertebrata</taxon>
        <taxon>Euteleostomi</taxon>
        <taxon>Amphibia</taxon>
        <taxon>Batrachia</taxon>
        <taxon>Anura</taxon>
        <taxon>Pipoidea</taxon>
        <taxon>Pipidae</taxon>
        <taxon>Xenopodinae</taxon>
        <taxon>Xenopus</taxon>
        <taxon>Silurana</taxon>
    </lineage>
</organism>
<sequence length="655" mass="75127">MGAGQTAMADTEGLSARLSRQLCLAGGSMELGHLGRSLGLNARQLERLVEVEEGRSLVLRPQGEDMKAAVYRSALRLCTQTNPKCAGECGQLHLCRFYLLGNCSRQKCKFYHSIHIPHNLSVLQKYNLESMSIEELRQLLLQNDPNLLPDICSHYNRGDGPHGSCTFKNKCNKLHICQHFLQGDCKFGQKCKRCHNLSDEENLKKLTKWGLDARLVPGLLDTYINAHTLQTGCDAPPQNVVKSPEKKATPGSSKAETPKNTEEICLYFIRNSCSFKEKCVREHFHLPYRWQLCTNGTWRDLDNMEMIEKSYCDPNSRTMVINLDFDTMTFQSKKVKRLSTPSSVSKPPHFIFTTDWIWYWKDEQSKWIEYGTESDGHASSTLCSSDLENVYQSDETADVKFKAGKHEYLLSFTDMEQRNLHYGTKRRVCRRPVFVSAEDVKKKRSRTSDATKEDKSMPPHWNKGQTPDVGYKLVLLSQSSEEYGKIETMFRRTLRTIRIHSIERIQNLALWEVYQWQKEQMKKSKGGKDPDERQLFHGTADKLIDAICQQNFDWRICGVHGTAYGKGSYFARDSSYSHNYCKGSGSLTHTMFVARVLVGEFTRGRSAYLRPPPKSVLEPTSFYDSCVDSESNPSIFVIFEKHQIYPEYLIKYSEL</sequence>
<dbReference type="SMART" id="SM00356">
    <property type="entry name" value="ZnF_C3H1"/>
    <property type="match status" value="3"/>
</dbReference>
<keyword evidence="12" id="KW-0349">Heme</keyword>
<dbReference type="PROSITE" id="PS50103">
    <property type="entry name" value="ZF_C3H1"/>
    <property type="match status" value="3"/>
</dbReference>
<dbReference type="GeneTree" id="ENSGT00940000154649"/>
<keyword evidence="9 12" id="KW-0408">Iron</keyword>
<dbReference type="Pfam" id="PF00644">
    <property type="entry name" value="PARP"/>
    <property type="match status" value="1"/>
</dbReference>
<dbReference type="PROSITE" id="PS51007">
    <property type="entry name" value="CYTC"/>
    <property type="match status" value="1"/>
</dbReference>
<dbReference type="Pfam" id="PF25261">
    <property type="entry name" value="zf-CCCH_PARP12"/>
    <property type="match status" value="1"/>
</dbReference>
<evidence type="ECO:0000256" key="14">
    <source>
        <dbReference type="SAM" id="MobiDB-lite"/>
    </source>
</evidence>
<reference evidence="21" key="3">
    <citation type="submission" date="2025-04" db="UniProtKB">
        <authorList>
            <consortium name="RefSeq"/>
        </authorList>
    </citation>
    <scope>IDENTIFICATION</scope>
    <source>
        <strain evidence="21">Nigerian</strain>
        <tissue evidence="21">Liver and blood</tissue>
    </source>
</reference>
<feature type="domain" description="PARP catalytic" evidence="18">
    <location>
        <begin position="457"/>
        <end position="655"/>
    </location>
</feature>
<keyword evidence="6" id="KW-0677">Repeat</keyword>
<evidence type="ECO:0000256" key="6">
    <source>
        <dbReference type="ARBA" id="ARBA00022737"/>
    </source>
</evidence>
<dbReference type="InterPro" id="IPR051712">
    <property type="entry name" value="ARTD-AVP"/>
</dbReference>
<dbReference type="Bgee" id="ENSXETG00000008923">
    <property type="expression patterns" value="Expressed in brain and 9 other cell types or tissues"/>
</dbReference>
<dbReference type="GeneID" id="100490338"/>
<dbReference type="Gene3D" id="3.30.1370.210">
    <property type="match status" value="1"/>
</dbReference>
<dbReference type="GO" id="GO:0009055">
    <property type="term" value="F:electron transfer activity"/>
    <property type="evidence" value="ECO:0007669"/>
    <property type="project" value="InterPro"/>
</dbReference>
<keyword evidence="10" id="KW-0539">Nucleus</keyword>
<dbReference type="InterPro" id="IPR012317">
    <property type="entry name" value="Poly(ADP-ribose)pol_cat_dom"/>
</dbReference>
<keyword evidence="20" id="KW-1185">Reference proteome</keyword>
<dbReference type="GO" id="GO:0005634">
    <property type="term" value="C:nucleus"/>
    <property type="evidence" value="ECO:0000318"/>
    <property type="project" value="GO_Central"/>
</dbReference>
<name>F6YLF9_XENTR</name>
<feature type="domain" description="Cytochrome c" evidence="17">
    <location>
        <begin position="158"/>
        <end position="272"/>
    </location>
</feature>
<dbReference type="Ensembl" id="ENSXETT00000108658">
    <property type="protein sequence ID" value="ENSXETP00000102174"/>
    <property type="gene ID" value="ENSXETG00000008923"/>
</dbReference>
<dbReference type="Proteomes" id="UP000008143">
    <property type="component" value="Chromosome 3"/>
</dbReference>
<dbReference type="Ensembl" id="ENSXETT00000106370">
    <property type="protein sequence ID" value="ENSXETP00000104538"/>
    <property type="gene ID" value="ENSXETG00000008923"/>
</dbReference>
<dbReference type="CDD" id="cd01439">
    <property type="entry name" value="TCCD_inducible_PARP_like"/>
    <property type="match status" value="1"/>
</dbReference>
<dbReference type="Ensembl" id="ENSXETT00000116227">
    <property type="protein sequence ID" value="ENSXETP00000115086"/>
    <property type="gene ID" value="ENSXETG00000008923"/>
</dbReference>
<dbReference type="OrthoDB" id="6133115at2759"/>
<comment type="subcellular location">
    <subcellularLocation>
        <location evidence="2">Cytoplasm</location>
    </subcellularLocation>
    <subcellularLocation>
        <location evidence="1">Nucleus</location>
    </subcellularLocation>
</comment>
<feature type="domain" description="C3H1-type" evidence="15">
    <location>
        <begin position="94"/>
        <end position="115"/>
    </location>
</feature>
<feature type="zinc finger region" description="C3H1-type" evidence="13">
    <location>
        <begin position="94"/>
        <end position="115"/>
    </location>
</feature>
<evidence type="ECO:0000256" key="4">
    <source>
        <dbReference type="ARBA" id="ARBA00022553"/>
    </source>
</evidence>
<gene>
    <name evidence="19 21 22" type="primary">LOC100490338</name>
</gene>
<evidence type="ECO:0000313" key="22">
    <source>
        <dbReference type="Xenbase" id="XB-GENE-29080143"/>
    </source>
</evidence>
<dbReference type="GO" id="GO:0020037">
    <property type="term" value="F:heme binding"/>
    <property type="evidence" value="ECO:0007669"/>
    <property type="project" value="InterPro"/>
</dbReference>
<feature type="domain" description="C3H1-type" evidence="15">
    <location>
        <begin position="259"/>
        <end position="286"/>
    </location>
</feature>
<feature type="region of interest" description="Disordered" evidence="14">
    <location>
        <begin position="440"/>
        <end position="463"/>
    </location>
</feature>
<dbReference type="Pfam" id="PF02825">
    <property type="entry name" value="WWE"/>
    <property type="match status" value="1"/>
</dbReference>
<dbReference type="Ensembl" id="ENSXETT00000019560">
    <property type="protein sequence ID" value="ENSXETP00000019560"/>
    <property type="gene ID" value="ENSXETG00000008923"/>
</dbReference>
<dbReference type="Gene3D" id="3.90.228.10">
    <property type="match status" value="1"/>
</dbReference>
<keyword evidence="7 13" id="KW-0863">Zinc-finger</keyword>
<reference evidence="19" key="1">
    <citation type="journal article" date="2010" name="Science">
        <title>The genome of the Western clawed frog Xenopus tropicalis.</title>
        <authorList>
            <person name="Hellsten U."/>
            <person name="Harland R.M."/>
            <person name="Gilchrist M.J."/>
            <person name="Hendrix D."/>
            <person name="Jurka J."/>
            <person name="Kapitonov V."/>
            <person name="Ovcharenko I."/>
            <person name="Putnam N.H."/>
            <person name="Shu S."/>
            <person name="Taher L."/>
            <person name="Blitz I.L."/>
            <person name="Blumberg B."/>
            <person name="Dichmann D.S."/>
            <person name="Dubchak I."/>
            <person name="Amaya E."/>
            <person name="Detter J.C."/>
            <person name="Fletcher R."/>
            <person name="Gerhard D.S."/>
            <person name="Goodstein D."/>
            <person name="Graves T."/>
            <person name="Grigoriev I.V."/>
            <person name="Grimwood J."/>
            <person name="Kawashima T."/>
            <person name="Lindquist E."/>
            <person name="Lucas S.M."/>
            <person name="Mead P.E."/>
            <person name="Mitros T."/>
            <person name="Ogino H."/>
            <person name="Ohta Y."/>
            <person name="Poliakov A.V."/>
            <person name="Pollet N."/>
            <person name="Robert J."/>
            <person name="Salamov A."/>
            <person name="Sater A.K."/>
            <person name="Schmutz J."/>
            <person name="Terry A."/>
            <person name="Vize P.D."/>
            <person name="Warren W.C."/>
            <person name="Wells D."/>
            <person name="Wills A."/>
            <person name="Wilson R.K."/>
            <person name="Zimmerman L.B."/>
            <person name="Zorn A.M."/>
            <person name="Grainger R."/>
            <person name="Grammer T."/>
            <person name="Khokha M.K."/>
            <person name="Richardson P.M."/>
            <person name="Rokhsar D.S."/>
        </authorList>
    </citation>
    <scope>NUCLEOTIDE SEQUENCE [LARGE SCALE GENOMIC DNA]</scope>
    <source>
        <strain evidence="19">Nigerian</strain>
    </source>
</reference>
<dbReference type="InterPro" id="IPR009056">
    <property type="entry name" value="Cyt_c-like_dom"/>
</dbReference>
<feature type="compositionally biased region" description="Basic and acidic residues" evidence="14">
    <location>
        <begin position="440"/>
        <end position="457"/>
    </location>
</feature>
<feature type="domain" description="WWE" evidence="16">
    <location>
        <begin position="343"/>
        <end position="430"/>
    </location>
</feature>
<feature type="region of interest" description="Disordered" evidence="14">
    <location>
        <begin position="235"/>
        <end position="257"/>
    </location>
</feature>
<dbReference type="KEGG" id="xtr:100490338"/>
<dbReference type="OMA" id="WKDLDNM"/>
<proteinExistence type="inferred from homology"/>
<evidence type="ECO:0000256" key="8">
    <source>
        <dbReference type="ARBA" id="ARBA00022833"/>
    </source>
</evidence>
<dbReference type="RefSeq" id="XP_031754421.1">
    <property type="nucleotide sequence ID" value="XM_031898561.1"/>
</dbReference>
<evidence type="ECO:0000259" key="15">
    <source>
        <dbReference type="PROSITE" id="PS50103"/>
    </source>
</evidence>
<reference evidence="19" key="2">
    <citation type="submission" date="2011-07" db="UniProtKB">
        <authorList>
            <consortium name="Ensembl"/>
        </authorList>
    </citation>
    <scope>IDENTIFICATION</scope>
</reference>
<evidence type="ECO:0000256" key="10">
    <source>
        <dbReference type="ARBA" id="ARBA00023242"/>
    </source>
</evidence>
<evidence type="ECO:0000259" key="17">
    <source>
        <dbReference type="PROSITE" id="PS51007"/>
    </source>
</evidence>
<dbReference type="AGR" id="Xenbase:XB-GENE-29080143"/>
<dbReference type="Pfam" id="PF23466">
    <property type="entry name" value="WWE_4"/>
    <property type="match status" value="1"/>
</dbReference>
<dbReference type="InterPro" id="IPR037197">
    <property type="entry name" value="WWE_dom_sf"/>
</dbReference>
<dbReference type="Gene3D" id="3.30.720.50">
    <property type="match status" value="1"/>
</dbReference>
<evidence type="ECO:0000259" key="18">
    <source>
        <dbReference type="PROSITE" id="PS51059"/>
    </source>
</evidence>
<dbReference type="GO" id="GO:0008270">
    <property type="term" value="F:zinc ion binding"/>
    <property type="evidence" value="ECO:0007669"/>
    <property type="project" value="UniProtKB-KW"/>
</dbReference>
<dbReference type="InterPro" id="IPR004170">
    <property type="entry name" value="WWE_dom"/>
</dbReference>
<evidence type="ECO:0000256" key="1">
    <source>
        <dbReference type="ARBA" id="ARBA00004123"/>
    </source>
</evidence>
<dbReference type="AlphaFoldDB" id="F6YLF9"/>
<evidence type="ECO:0000256" key="5">
    <source>
        <dbReference type="ARBA" id="ARBA00022723"/>
    </source>
</evidence>
<evidence type="ECO:0000256" key="9">
    <source>
        <dbReference type="ARBA" id="ARBA00023004"/>
    </source>
</evidence>
<keyword evidence="5 12" id="KW-0479">Metal-binding</keyword>
<dbReference type="PANTHER" id="PTHR45740">
    <property type="entry name" value="POLY [ADP-RIBOSE] POLYMERASE"/>
    <property type="match status" value="1"/>
</dbReference>
<evidence type="ECO:0000313" key="19">
    <source>
        <dbReference type="Ensembl" id="ENSXETP00000019560"/>
    </source>
</evidence>
<dbReference type="SUPFAM" id="SSF56399">
    <property type="entry name" value="ADP-ribosylation"/>
    <property type="match status" value="1"/>
</dbReference>